<dbReference type="InterPro" id="IPR000326">
    <property type="entry name" value="PAP2/HPO"/>
</dbReference>
<feature type="domain" description="Phosphatidic acid phosphatase type 2/haloperoxidase" evidence="3">
    <location>
        <begin position="185"/>
        <end position="283"/>
    </location>
</feature>
<organism evidence="4 5">
    <name type="scientific">Chryseolinea lacunae</name>
    <dbReference type="NCBI Taxonomy" id="2801331"/>
    <lineage>
        <taxon>Bacteria</taxon>
        <taxon>Pseudomonadati</taxon>
        <taxon>Bacteroidota</taxon>
        <taxon>Cytophagia</taxon>
        <taxon>Cytophagales</taxon>
        <taxon>Fulvivirgaceae</taxon>
        <taxon>Chryseolinea</taxon>
    </lineage>
</organism>
<dbReference type="SUPFAM" id="SSF48317">
    <property type="entry name" value="Acid phosphatase/Vanadium-dependent haloperoxidase"/>
    <property type="match status" value="1"/>
</dbReference>
<dbReference type="PANTHER" id="PTHR14969:SF13">
    <property type="entry name" value="AT30094P"/>
    <property type="match status" value="1"/>
</dbReference>
<dbReference type="Proteomes" id="UP000613030">
    <property type="component" value="Unassembled WGS sequence"/>
</dbReference>
<dbReference type="CDD" id="cd03394">
    <property type="entry name" value="PAP2_like_5"/>
    <property type="match status" value="1"/>
</dbReference>
<protein>
    <submittedName>
        <fullName evidence="4">Phosphatase PAP2 family protein</fullName>
    </submittedName>
</protein>
<dbReference type="EMBL" id="JAERRB010000015">
    <property type="protein sequence ID" value="MBL0745259.1"/>
    <property type="molecule type" value="Genomic_DNA"/>
</dbReference>
<dbReference type="Gene3D" id="1.20.144.10">
    <property type="entry name" value="Phosphatidic acid phosphatase type 2/haloperoxidase"/>
    <property type="match status" value="1"/>
</dbReference>
<evidence type="ECO:0000259" key="3">
    <source>
        <dbReference type="SMART" id="SM00014"/>
    </source>
</evidence>
<dbReference type="PANTHER" id="PTHR14969">
    <property type="entry name" value="SPHINGOSINE-1-PHOSPHATE PHOSPHOHYDROLASE"/>
    <property type="match status" value="1"/>
</dbReference>
<gene>
    <name evidence="4" type="ORF">JI741_28775</name>
</gene>
<comment type="caution">
    <text evidence="4">The sequence shown here is derived from an EMBL/GenBank/DDBJ whole genome shotgun (WGS) entry which is preliminary data.</text>
</comment>
<evidence type="ECO:0000313" key="4">
    <source>
        <dbReference type="EMBL" id="MBL0745259.1"/>
    </source>
</evidence>
<proteinExistence type="predicted"/>
<evidence type="ECO:0000256" key="2">
    <source>
        <dbReference type="SAM" id="SignalP"/>
    </source>
</evidence>
<dbReference type="Pfam" id="PF01569">
    <property type="entry name" value="PAP2"/>
    <property type="match status" value="1"/>
</dbReference>
<feature type="signal peptide" evidence="2">
    <location>
        <begin position="1"/>
        <end position="19"/>
    </location>
</feature>
<keyword evidence="2" id="KW-0732">Signal</keyword>
<sequence length="317" mass="35099">MKILFPALVAACFFRPACAQQDAQHYLTQVAHPGTSRSFYPSQIVRSSRTDVERQAVEFREQQASPFRISFATPRSLAEAMPVNFRTLPAMSLPEEPRIAPPFFKRNLTRAVAVPSLFIAMGALGTKDAVVLERYKIKEERDEHMPDFHTSIDNFLQYGPAAAVYVLDLLKVKGEHDVLNQTVLLVKSELLMAAIVFPIKTITKVPRPDSGALNSFPSGHTATAFVAATFLHKEYGKRHPLYSVLAYTAATGVGALRVMNNRHWITDVVAGAGVGILSTNLVYLTHKNKWGKKKNAPVIMPTYGNKTMAVSMTWALN</sequence>
<reference evidence="4 5" key="1">
    <citation type="submission" date="2021-01" db="EMBL/GenBank/DDBJ databases">
        <title>Chryseolinea sp. Jin1 Genome sequencing and assembly.</title>
        <authorList>
            <person name="Kim I."/>
        </authorList>
    </citation>
    <scope>NUCLEOTIDE SEQUENCE [LARGE SCALE GENOMIC DNA]</scope>
    <source>
        <strain evidence="4 5">Jin1</strain>
    </source>
</reference>
<keyword evidence="5" id="KW-1185">Reference proteome</keyword>
<keyword evidence="1" id="KW-0472">Membrane</keyword>
<dbReference type="RefSeq" id="WP_202015604.1">
    <property type="nucleotide sequence ID" value="NZ_JAERRB010000015.1"/>
</dbReference>
<accession>A0ABS1L0N4</accession>
<dbReference type="SMART" id="SM00014">
    <property type="entry name" value="acidPPc"/>
    <property type="match status" value="1"/>
</dbReference>
<evidence type="ECO:0000313" key="5">
    <source>
        <dbReference type="Proteomes" id="UP000613030"/>
    </source>
</evidence>
<dbReference type="InterPro" id="IPR036938">
    <property type="entry name" value="PAP2/HPO_sf"/>
</dbReference>
<name>A0ABS1L0N4_9BACT</name>
<evidence type="ECO:0000256" key="1">
    <source>
        <dbReference type="SAM" id="Phobius"/>
    </source>
</evidence>
<keyword evidence="1" id="KW-0812">Transmembrane</keyword>
<keyword evidence="1" id="KW-1133">Transmembrane helix</keyword>
<feature type="transmembrane region" description="Helical" evidence="1">
    <location>
        <begin position="264"/>
        <end position="284"/>
    </location>
</feature>
<feature type="chain" id="PRO_5045993080" evidence="2">
    <location>
        <begin position="20"/>
        <end position="317"/>
    </location>
</feature>